<keyword evidence="5" id="KW-0472">Membrane</keyword>
<feature type="region of interest" description="Disordered" evidence="7">
    <location>
        <begin position="137"/>
        <end position="170"/>
    </location>
</feature>
<reference evidence="8" key="1">
    <citation type="submission" date="2022-05" db="EMBL/GenBank/DDBJ databases">
        <title>The Musa troglodytarum L. genome provides insights into the mechanism of non-climacteric behaviour and enrichment of carotenoids.</title>
        <authorList>
            <person name="Wang J."/>
        </authorList>
    </citation>
    <scope>NUCLEOTIDE SEQUENCE</scope>
    <source>
        <tissue evidence="8">Leaf</tissue>
    </source>
</reference>
<evidence type="ECO:0000313" key="10">
    <source>
        <dbReference type="Proteomes" id="UP001055439"/>
    </source>
</evidence>
<name>A0A9E7K1G7_9LILI</name>
<evidence type="ECO:0000256" key="2">
    <source>
        <dbReference type="ARBA" id="ARBA00010067"/>
    </source>
</evidence>
<organism evidence="8 10">
    <name type="scientific">Musa troglodytarum</name>
    <name type="common">fe'i banana</name>
    <dbReference type="NCBI Taxonomy" id="320322"/>
    <lineage>
        <taxon>Eukaryota</taxon>
        <taxon>Viridiplantae</taxon>
        <taxon>Streptophyta</taxon>
        <taxon>Embryophyta</taxon>
        <taxon>Tracheophyta</taxon>
        <taxon>Spermatophyta</taxon>
        <taxon>Magnoliopsida</taxon>
        <taxon>Liliopsida</taxon>
        <taxon>Zingiberales</taxon>
        <taxon>Musaceae</taxon>
        <taxon>Musa</taxon>
    </lineage>
</organism>
<evidence type="ECO:0000256" key="7">
    <source>
        <dbReference type="SAM" id="MobiDB-lite"/>
    </source>
</evidence>
<evidence type="ECO:0000256" key="4">
    <source>
        <dbReference type="ARBA" id="ARBA00022475"/>
    </source>
</evidence>
<dbReference type="InterPro" id="IPR039621">
    <property type="entry name" value="BG1-like"/>
</dbReference>
<dbReference type="EMBL" id="CP097507">
    <property type="protein sequence ID" value="URE04697.1"/>
    <property type="molecule type" value="Genomic_DNA"/>
</dbReference>
<evidence type="ECO:0000313" key="9">
    <source>
        <dbReference type="EMBL" id="URE04697.1"/>
    </source>
</evidence>
<keyword evidence="3" id="KW-0813">Transport</keyword>
<feature type="compositionally biased region" description="Pro residues" evidence="7">
    <location>
        <begin position="137"/>
        <end position="150"/>
    </location>
</feature>
<dbReference type="OrthoDB" id="680041at2759"/>
<dbReference type="AlphaFoldDB" id="A0A9E7K1G7"/>
<dbReference type="Proteomes" id="UP001055439">
    <property type="component" value="Chromosome 5"/>
</dbReference>
<evidence type="ECO:0000256" key="5">
    <source>
        <dbReference type="ARBA" id="ARBA00023136"/>
    </source>
</evidence>
<keyword evidence="6" id="KW-0927">Auxin signaling pathway</keyword>
<comment type="subcellular location">
    <subcellularLocation>
        <location evidence="1">Cell membrane</location>
    </subcellularLocation>
</comment>
<evidence type="ECO:0000313" key="8">
    <source>
        <dbReference type="EMBL" id="URE01114.1"/>
    </source>
</evidence>
<keyword evidence="4" id="KW-1003">Cell membrane</keyword>
<proteinExistence type="inferred from homology"/>
<evidence type="ECO:0000256" key="3">
    <source>
        <dbReference type="ARBA" id="ARBA00022448"/>
    </source>
</evidence>
<feature type="region of interest" description="Disordered" evidence="7">
    <location>
        <begin position="71"/>
        <end position="120"/>
    </location>
</feature>
<dbReference type="EMBL" id="CP097507">
    <property type="protein sequence ID" value="URE01114.1"/>
    <property type="molecule type" value="Genomic_DNA"/>
</dbReference>
<feature type="region of interest" description="Disordered" evidence="7">
    <location>
        <begin position="231"/>
        <end position="250"/>
    </location>
</feature>
<dbReference type="GO" id="GO:0009734">
    <property type="term" value="P:auxin-activated signaling pathway"/>
    <property type="evidence" value="ECO:0007669"/>
    <property type="project" value="UniProtKB-KW"/>
</dbReference>
<dbReference type="PANTHER" id="PTHR33541">
    <property type="entry name" value="PROTEIN BIG GRAIN 1-LIKE A-RELATED"/>
    <property type="match status" value="1"/>
</dbReference>
<dbReference type="GO" id="GO:0005886">
    <property type="term" value="C:plasma membrane"/>
    <property type="evidence" value="ECO:0007669"/>
    <property type="project" value="UniProtKB-SubCell"/>
</dbReference>
<feature type="region of interest" description="Disordered" evidence="7">
    <location>
        <begin position="188"/>
        <end position="215"/>
    </location>
</feature>
<accession>A0A9E7K1G7</accession>
<feature type="non-terminal residue" evidence="8">
    <location>
        <position position="1"/>
    </location>
</feature>
<dbReference type="PANTHER" id="PTHR33541:SF28">
    <property type="entry name" value="PROTEIN BIG GRAIN 1-LIKE A"/>
    <property type="match status" value="1"/>
</dbReference>
<feature type="compositionally biased region" description="Polar residues" evidence="7">
    <location>
        <begin position="73"/>
        <end position="98"/>
    </location>
</feature>
<evidence type="ECO:0000256" key="1">
    <source>
        <dbReference type="ARBA" id="ARBA00004236"/>
    </source>
</evidence>
<keyword evidence="10" id="KW-1185">Reference proteome</keyword>
<gene>
    <name evidence="8" type="ORF">MUK42_22616</name>
    <name evidence="9" type="ORF">MUK42_37021</name>
</gene>
<comment type="similarity">
    <text evidence="2">Belongs to the BIG GRAIN 1 (BG1) plant protein family.</text>
</comment>
<feature type="compositionally biased region" description="Basic residues" evidence="7">
    <location>
        <begin position="188"/>
        <end position="209"/>
    </location>
</feature>
<protein>
    <submittedName>
        <fullName evidence="8">Uncharacterized protein</fullName>
    </submittedName>
</protein>
<sequence length="393" mass="42623">LSPHHKGGEARHLPPPPLPPLLLLSSPSRPVHFYLLLSPSCNSRSYQFLWGRRVDLLDLWLLKWRYGGRSGSGVATSAHPSPPRCSTQSTVPWTSTTPAERPSLPSPPRGSPPWWSARRRGADPVASCPFLPRAPPIIPATVASPPPPSPSRCQATEPDSGLSVARRRRLAAPPSPALLLVLPRRRRWRSSNGSPRRRSYMTARGRSRARSGASSGGRLAALLNSLFAAAAKRPKKSKTPTATAAGAVGGYDDSACSTLSSHSRSCLVKAPSSRQAPPAEDEGAKRSVRFHPVSVIVGEDLRPCGQKSVYSGDRAAEVEGKGKTETRMRVEELLRRFEDGEEEDGEISDSSSDLFELENLTVMTRGEGYRDELPVYETTHAATYRAISRGLIP</sequence>
<evidence type="ECO:0000256" key="6">
    <source>
        <dbReference type="ARBA" id="ARBA00023294"/>
    </source>
</evidence>